<dbReference type="FunFam" id="3.40.50.720:FF:000095">
    <property type="entry name" value="NADP-dependent malic enzyme"/>
    <property type="match status" value="1"/>
</dbReference>
<feature type="binding site" evidence="9">
    <location>
        <position position="144"/>
    </location>
    <ligand>
        <name>a divalent metal cation</name>
        <dbReference type="ChEBI" id="CHEBI:60240"/>
    </ligand>
</feature>
<feature type="binding site" evidence="10">
    <location>
        <position position="170"/>
    </location>
    <ligand>
        <name>a divalent metal cation</name>
        <dbReference type="ChEBI" id="CHEBI:60240"/>
    </ligand>
</feature>
<evidence type="ECO:0000256" key="6">
    <source>
        <dbReference type="ARBA" id="ARBA00023002"/>
    </source>
</evidence>
<dbReference type="InterPro" id="IPR036291">
    <property type="entry name" value="NAD(P)-bd_dom_sf"/>
</dbReference>
<dbReference type="eggNOG" id="COG0280">
    <property type="taxonomic scope" value="Bacteria"/>
</dbReference>
<dbReference type="InterPro" id="IPR015884">
    <property type="entry name" value="Malic_enzyme_CS"/>
</dbReference>
<dbReference type="Proteomes" id="UP000023762">
    <property type="component" value="Chromosome"/>
</dbReference>
<evidence type="ECO:0000256" key="7">
    <source>
        <dbReference type="ARBA" id="ARBA00023268"/>
    </source>
</evidence>
<dbReference type="Pfam" id="PF00390">
    <property type="entry name" value="malic"/>
    <property type="match status" value="1"/>
</dbReference>
<organism evidence="13 14">
    <name type="scientific">Ehrlichia japonica</name>
    <dbReference type="NCBI Taxonomy" id="391036"/>
    <lineage>
        <taxon>Bacteria</taxon>
        <taxon>Pseudomonadati</taxon>
        <taxon>Pseudomonadota</taxon>
        <taxon>Alphaproteobacteria</taxon>
        <taxon>Rickettsiales</taxon>
        <taxon>Anaplasmataceae</taxon>
        <taxon>Ehrlichia</taxon>
    </lineage>
</organism>
<evidence type="ECO:0000256" key="1">
    <source>
        <dbReference type="ARBA" id="ARBA00001936"/>
    </source>
</evidence>
<evidence type="ECO:0000313" key="13">
    <source>
        <dbReference type="EMBL" id="AHX04178.1"/>
    </source>
</evidence>
<dbReference type="InterPro" id="IPR045213">
    <property type="entry name" value="Malic_NAD-bd_bact_type"/>
</dbReference>
<evidence type="ECO:0000256" key="2">
    <source>
        <dbReference type="ARBA" id="ARBA00001946"/>
    </source>
</evidence>
<dbReference type="CDD" id="cd05311">
    <property type="entry name" value="NAD_bind_2_malic_enz"/>
    <property type="match status" value="1"/>
</dbReference>
<feature type="binding site" evidence="9">
    <location>
        <position position="145"/>
    </location>
    <ligand>
        <name>a divalent metal cation</name>
        <dbReference type="ChEBI" id="CHEBI:60240"/>
    </ligand>
</feature>
<feature type="binding site" evidence="10">
    <location>
        <position position="295"/>
    </location>
    <ligand>
        <name>a divalent metal cation</name>
        <dbReference type="ChEBI" id="CHEBI:60240"/>
    </ligand>
</feature>
<dbReference type="Gene3D" id="3.40.50.720">
    <property type="entry name" value="NAD(P)-binding Rossmann-like Domain"/>
    <property type="match status" value="1"/>
</dbReference>
<feature type="active site" description="Proton acceptor" evidence="8">
    <location>
        <position position="102"/>
    </location>
</feature>
<dbReference type="InterPro" id="IPR051674">
    <property type="entry name" value="Malate_Decarboxylase"/>
</dbReference>
<keyword evidence="10" id="KW-0521">NADP</keyword>
<feature type="domain" description="Malic enzyme N-terminal" evidence="12">
    <location>
        <begin position="26"/>
        <end position="159"/>
    </location>
</feature>
<dbReference type="PROSITE" id="PS00331">
    <property type="entry name" value="MALIC_ENZYMES"/>
    <property type="match status" value="1"/>
</dbReference>
<dbReference type="GO" id="GO:0051287">
    <property type="term" value="F:NAD binding"/>
    <property type="evidence" value="ECO:0007669"/>
    <property type="project" value="InterPro"/>
</dbReference>
<dbReference type="Pfam" id="PF03949">
    <property type="entry name" value="Malic_M"/>
    <property type="match status" value="1"/>
</dbReference>
<evidence type="ECO:0000256" key="8">
    <source>
        <dbReference type="PIRSR" id="PIRSR036684-1"/>
    </source>
</evidence>
<comment type="similarity">
    <text evidence="4">In the C-terminal section; belongs to the phosphate acetyltransferase and butyryltransferase family.</text>
</comment>
<comment type="similarity">
    <text evidence="3">In the N-terminal section; belongs to the malic enzymes family.</text>
</comment>
<keyword evidence="5 9" id="KW-0479">Metal-binding</keyword>
<dbReference type="eggNOG" id="COG0281">
    <property type="taxonomic scope" value="Bacteria"/>
</dbReference>
<dbReference type="PIRSF" id="PIRSF036684">
    <property type="entry name" value="ME_PTA"/>
    <property type="match status" value="1"/>
</dbReference>
<dbReference type="HOGENOM" id="CLU_012366_0_0_5"/>
<dbReference type="InterPro" id="IPR012301">
    <property type="entry name" value="Malic_N_dom"/>
</dbReference>
<dbReference type="InterPro" id="IPR042113">
    <property type="entry name" value="P_AcTrfase_dom1"/>
</dbReference>
<dbReference type="KEGG" id="ehh:EHF_0885"/>
<comment type="cofactor">
    <cofactor evidence="1">
        <name>Mn(2+)</name>
        <dbReference type="ChEBI" id="CHEBI:29035"/>
    </cofactor>
</comment>
<name>X5GIA9_9RICK</name>
<proteinExistence type="inferred from homology"/>
<dbReference type="InterPro" id="IPR042112">
    <property type="entry name" value="P_AcTrfase_dom2"/>
</dbReference>
<dbReference type="PANTHER" id="PTHR43237">
    <property type="entry name" value="NADP-DEPENDENT MALIC ENZYME"/>
    <property type="match status" value="1"/>
</dbReference>
<gene>
    <name evidence="13" type="primary">tme</name>
    <name evidence="13" type="ORF">EHF_0885</name>
</gene>
<dbReference type="InterPro" id="IPR046346">
    <property type="entry name" value="Aminoacid_DH-like_N_sf"/>
</dbReference>
<dbReference type="FunFam" id="3.40.50.10380:FF:000003">
    <property type="entry name" value="NADP-dependent malic enzyme"/>
    <property type="match status" value="1"/>
</dbReference>
<dbReference type="SUPFAM" id="SSF51735">
    <property type="entry name" value="NAD(P)-binding Rossmann-fold domains"/>
    <property type="match status" value="1"/>
</dbReference>
<dbReference type="InterPro" id="IPR037062">
    <property type="entry name" value="Malic_N_dom_sf"/>
</dbReference>
<dbReference type="SUPFAM" id="SSF53223">
    <property type="entry name" value="Aminoacid dehydrogenase-like, N-terminal domain"/>
    <property type="match status" value="1"/>
</dbReference>
<accession>X5GIA9</accession>
<dbReference type="Pfam" id="PF01515">
    <property type="entry name" value="PTA_PTB"/>
    <property type="match status" value="1"/>
</dbReference>
<dbReference type="FunFam" id="3.40.50.10750:FF:000002">
    <property type="entry name" value="NADP-dependent malic enzyme"/>
    <property type="match status" value="1"/>
</dbReference>
<dbReference type="InterPro" id="IPR012302">
    <property type="entry name" value="Malic_NAD-bd"/>
</dbReference>
<dbReference type="GO" id="GO:0046872">
    <property type="term" value="F:metal ion binding"/>
    <property type="evidence" value="ECO:0007669"/>
    <property type="project" value="UniProtKB-KW"/>
</dbReference>
<dbReference type="RefSeq" id="WP_044195487.1">
    <property type="nucleotide sequence ID" value="NZ_CP007474.1"/>
</dbReference>
<dbReference type="Gene3D" id="3.40.50.10950">
    <property type="match status" value="1"/>
</dbReference>
<dbReference type="EC" id="1.1.1.40" evidence="13"/>
<dbReference type="OrthoDB" id="9805787at2"/>
<feature type="domain" description="Malic enzyme NAD-binding" evidence="11">
    <location>
        <begin position="171"/>
        <end position="408"/>
    </location>
</feature>
<evidence type="ECO:0000256" key="10">
    <source>
        <dbReference type="PIRSR" id="PIRSR036684-3"/>
    </source>
</evidence>
<comment type="cofactor">
    <cofactor evidence="2">
        <name>Mg(2+)</name>
        <dbReference type="ChEBI" id="CHEBI:18420"/>
    </cofactor>
</comment>
<dbReference type="SMART" id="SM00919">
    <property type="entry name" value="Malic_M"/>
    <property type="match status" value="1"/>
</dbReference>
<dbReference type="AlphaFoldDB" id="X5GIA9"/>
<dbReference type="InterPro" id="IPR002505">
    <property type="entry name" value="PTA_PTB"/>
</dbReference>
<dbReference type="SMART" id="SM01274">
    <property type="entry name" value="malic"/>
    <property type="match status" value="1"/>
</dbReference>
<dbReference type="Gene3D" id="3.40.50.10380">
    <property type="entry name" value="Malic enzyme, N-terminal domain"/>
    <property type="match status" value="1"/>
</dbReference>
<dbReference type="PANTHER" id="PTHR43237:SF4">
    <property type="entry name" value="NADP-DEPENDENT MALIC ENZYME"/>
    <property type="match status" value="1"/>
</dbReference>
<evidence type="ECO:0000256" key="9">
    <source>
        <dbReference type="PIRSR" id="PIRSR036684-2"/>
    </source>
</evidence>
<dbReference type="Gene3D" id="3.40.50.10750">
    <property type="entry name" value="Isocitrate/Isopropylmalate dehydrogenase-like"/>
    <property type="match status" value="1"/>
</dbReference>
<reference evidence="13 14" key="1">
    <citation type="submission" date="2014-03" db="EMBL/GenBank/DDBJ databases">
        <title>Sequencing and Comparison of Genomes and Transcriptome Profiles of Human Ehrlichiosis Agents.</title>
        <authorList>
            <person name="Lin M."/>
            <person name="Daugherty S.C."/>
            <person name="Nagaraj S."/>
            <person name="Cheng Z."/>
            <person name="Xiong Q."/>
            <person name="Lin F.-Y."/>
            <person name="Sengamalay N."/>
            <person name="Ott S."/>
            <person name="Godinez A."/>
            <person name="Tallon L.J."/>
            <person name="Sadzewicz L."/>
            <person name="Fraser C.M."/>
            <person name="Dunning Hotopp J.C."/>
            <person name="Rikihisa Y."/>
        </authorList>
    </citation>
    <scope>NUCLEOTIDE SEQUENCE [LARGE SCALE GENOMIC DNA]</scope>
    <source>
        <strain evidence="13 14">HF</strain>
    </source>
</reference>
<dbReference type="STRING" id="391036.EHF_0885"/>
<dbReference type="SUPFAM" id="SSF53659">
    <property type="entry name" value="Isocitrate/Isopropylmalate dehydrogenase-like"/>
    <property type="match status" value="1"/>
</dbReference>
<evidence type="ECO:0000259" key="11">
    <source>
        <dbReference type="SMART" id="SM00919"/>
    </source>
</evidence>
<evidence type="ECO:0000313" key="14">
    <source>
        <dbReference type="Proteomes" id="UP000023762"/>
    </source>
</evidence>
<sequence>MVDLKNSGFDEKKKEALEFHCKDSKPGKVSLLPTKPLLTQRDLSLAYSPGVAIPCLEIARDPDLVYEYTARGNYVAVISNGTAVLGLGNIGPLASKPVMEGKAVLFKRFADIDAVDIEVNTSDVDEFINAVKYLGLSWGGINLEDIKAPECFIIEKRLNEIMDIPVFHDDQHGTAIIVTAGLINALDITGKSFKDIKIVINGAGAAGIACLEMIKLIGVPADNITLCDQNGVIYKGRQLGMNEWKEKHAIETKDRSLKDALVMADVFLGLSVKDVLSKDMLLSMNKDPVIFALANPDPEINPNIARKIRPDAIIATGRSDYNNQINNVMGFPYIFRGALDVRAKAVNNEMKVAAANAIAMLAREYVSDEVSDAYGGRKMNYGKDYIIPTPFDPRLITIVSPAVAKAAIDSGVARKNIENWDDYTKQLASRLSLTSNVLNMMYSAVKCDPKRVIFSEGEEEKIIKAAVQWRNQGYGLPILVGRIDKVREAFDRLGIKDTEGIEIANAAISQRNDEYTDYLYKRLQRKGYLYRSCVRDVKTDRNVFAACMLACGDGDVLITGVTRGYSASINDVQKVIGSQGVVFGLSIIVMKERTIFVADTAIHESPTPEQIAEIAVQASMQAKKMGYEPRVGFISSSNFGSHSQEDAKKMRKAIKILDSYNVGFEYDGEMSVDTALNSELLTLYPFCKLTGEANILVMPTLHSASISSKLLQRAAGVSVIGPILIGLEKPVQVVQMSSSVSEILNLTVLASSVNNTVGI</sequence>
<dbReference type="GO" id="GO:0006108">
    <property type="term" value="P:malate metabolic process"/>
    <property type="evidence" value="ECO:0007669"/>
    <property type="project" value="InterPro"/>
</dbReference>
<dbReference type="InterPro" id="IPR012188">
    <property type="entry name" value="ME_PTA"/>
</dbReference>
<evidence type="ECO:0000256" key="3">
    <source>
        <dbReference type="ARBA" id="ARBA00007686"/>
    </source>
</evidence>
<evidence type="ECO:0000256" key="5">
    <source>
        <dbReference type="ARBA" id="ARBA00022723"/>
    </source>
</evidence>
<keyword evidence="6 13" id="KW-0560">Oxidoreductase</keyword>
<dbReference type="GO" id="GO:0004473">
    <property type="term" value="F:malate dehydrogenase (decarboxylating) (NADP+) activity"/>
    <property type="evidence" value="ECO:0007669"/>
    <property type="project" value="UniProtKB-EC"/>
</dbReference>
<keyword evidence="14" id="KW-1185">Reference proteome</keyword>
<dbReference type="EMBL" id="CP007474">
    <property type="protein sequence ID" value="AHX04178.1"/>
    <property type="molecule type" value="Genomic_DNA"/>
</dbReference>
<protein>
    <submittedName>
        <fullName evidence="13">NADP-dependent malic enzyme</fullName>
        <ecNumber evidence="13">1.1.1.40</ecNumber>
    </submittedName>
</protein>
<evidence type="ECO:0000259" key="12">
    <source>
        <dbReference type="SMART" id="SM01274"/>
    </source>
</evidence>
<feature type="binding site" evidence="10">
    <location>
        <begin position="84"/>
        <end position="91"/>
    </location>
    <ligand>
        <name>NADP(+)</name>
        <dbReference type="ChEBI" id="CHEBI:58349"/>
    </ligand>
</feature>
<evidence type="ECO:0000256" key="4">
    <source>
        <dbReference type="ARBA" id="ARBA00008756"/>
    </source>
</evidence>
<dbReference type="GO" id="GO:0016746">
    <property type="term" value="F:acyltransferase activity"/>
    <property type="evidence" value="ECO:0007669"/>
    <property type="project" value="InterPro"/>
</dbReference>
<keyword evidence="7" id="KW-0511">Multifunctional enzyme</keyword>